<proteinExistence type="predicted"/>
<gene>
    <name evidence="3" type="ORF">EDF85_1355</name>
</gene>
<dbReference type="AlphaFoldDB" id="A0A9X8EQV9"/>
<evidence type="ECO:0000256" key="1">
    <source>
        <dbReference type="SAM" id="MobiDB-lite"/>
    </source>
</evidence>
<feature type="compositionally biased region" description="Gly residues" evidence="1">
    <location>
        <begin position="114"/>
        <end position="124"/>
    </location>
</feature>
<reference evidence="3 4" key="1">
    <citation type="submission" date="2018-11" db="EMBL/GenBank/DDBJ databases">
        <title>Genomic analyses of the natural microbiome of Caenorhabditis elegans.</title>
        <authorList>
            <person name="Samuel B."/>
        </authorList>
    </citation>
    <scope>NUCLEOTIDE SEQUENCE [LARGE SCALE GENOMIC DNA]</scope>
    <source>
        <strain evidence="3 4">BIGb0473</strain>
    </source>
</reference>
<comment type="caution">
    <text evidence="3">The sequence shown here is derived from an EMBL/GenBank/DDBJ whole genome shotgun (WGS) entry which is preliminary data.</text>
</comment>
<evidence type="ECO:0000313" key="4">
    <source>
        <dbReference type="Proteomes" id="UP000269115"/>
    </source>
</evidence>
<dbReference type="RefSeq" id="WP_373870424.1">
    <property type="nucleotide sequence ID" value="NZ_RJUR01000011.1"/>
</dbReference>
<evidence type="ECO:0000313" key="3">
    <source>
        <dbReference type="EMBL" id="ROQ53591.1"/>
    </source>
</evidence>
<feature type="chain" id="PRO_5040992872" description="Fap" evidence="2">
    <location>
        <begin position="30"/>
        <end position="150"/>
    </location>
</feature>
<evidence type="ECO:0000256" key="2">
    <source>
        <dbReference type="SAM" id="SignalP"/>
    </source>
</evidence>
<evidence type="ECO:0008006" key="5">
    <source>
        <dbReference type="Google" id="ProtNLM"/>
    </source>
</evidence>
<accession>A0A9X8EQV9</accession>
<sequence length="150" mass="15109">MGNHTNKLLSLFVMGCALGASTLSLPILAAGDGTIIIQRQVQPRSAVRPTGTPDPRPMTVNANQSPRILSQTNELSDGDFAGVASGASVNRVLMPDASGNIRGMGAVPTSLPGLRGGSGPGAGGANSISNSVNQNVQRGLAPLQILTGGR</sequence>
<dbReference type="EMBL" id="RJUR01000011">
    <property type="protein sequence ID" value="ROQ53591.1"/>
    <property type="molecule type" value="Genomic_DNA"/>
</dbReference>
<keyword evidence="2" id="KW-0732">Signal</keyword>
<feature type="signal peptide" evidence="2">
    <location>
        <begin position="1"/>
        <end position="29"/>
    </location>
</feature>
<dbReference type="Proteomes" id="UP000269115">
    <property type="component" value="Unassembled WGS sequence"/>
</dbReference>
<protein>
    <recommendedName>
        <fullName evidence="5">Fap</fullName>
    </recommendedName>
</protein>
<feature type="region of interest" description="Disordered" evidence="1">
    <location>
        <begin position="109"/>
        <end position="130"/>
    </location>
</feature>
<organism evidence="3 4">
    <name type="scientific">Pseudomonas putida</name>
    <name type="common">Arthrobacter siderocapsulatus</name>
    <dbReference type="NCBI Taxonomy" id="303"/>
    <lineage>
        <taxon>Bacteria</taxon>
        <taxon>Pseudomonadati</taxon>
        <taxon>Pseudomonadota</taxon>
        <taxon>Gammaproteobacteria</taxon>
        <taxon>Pseudomonadales</taxon>
        <taxon>Pseudomonadaceae</taxon>
        <taxon>Pseudomonas</taxon>
    </lineage>
</organism>
<name>A0A9X8EQV9_PSEPU</name>